<evidence type="ECO:0000256" key="1">
    <source>
        <dbReference type="SAM" id="MobiDB-lite"/>
    </source>
</evidence>
<accession>A0ABR2KWX8</accession>
<keyword evidence="4" id="KW-1185">Reference proteome</keyword>
<evidence type="ECO:0000313" key="3">
    <source>
        <dbReference type="EMBL" id="KAK8895353.1"/>
    </source>
</evidence>
<evidence type="ECO:0000259" key="2">
    <source>
        <dbReference type="PROSITE" id="PS50090"/>
    </source>
</evidence>
<dbReference type="InterPro" id="IPR009057">
    <property type="entry name" value="Homeodomain-like_sf"/>
</dbReference>
<reference evidence="3 4" key="1">
    <citation type="submission" date="2024-04" db="EMBL/GenBank/DDBJ databases">
        <title>Tritrichomonas musculus Genome.</title>
        <authorList>
            <person name="Alves-Ferreira E."/>
            <person name="Grigg M."/>
            <person name="Lorenzi H."/>
            <person name="Galac M."/>
        </authorList>
    </citation>
    <scope>NUCLEOTIDE SEQUENCE [LARGE SCALE GENOMIC DNA]</scope>
    <source>
        <strain evidence="3 4">EAF2021</strain>
    </source>
</reference>
<feature type="domain" description="Myb-like" evidence="2">
    <location>
        <begin position="143"/>
        <end position="195"/>
    </location>
</feature>
<protein>
    <recommendedName>
        <fullName evidence="2">Myb-like domain-containing protein</fullName>
    </recommendedName>
</protein>
<dbReference type="PROSITE" id="PS50090">
    <property type="entry name" value="MYB_LIKE"/>
    <property type="match status" value="1"/>
</dbReference>
<dbReference type="InterPro" id="IPR001005">
    <property type="entry name" value="SANT/Myb"/>
</dbReference>
<name>A0ABR2KWX8_9EUKA</name>
<proteinExistence type="predicted"/>
<gene>
    <name evidence="3" type="ORF">M9Y10_023815</name>
</gene>
<sequence>MDDKGNDVHLRFEDIIPYLPPDPPDVDQSPDVLKFLKDWKEKTHRQYVSRVNSLYDHFQAIWPNGNGIDYYIAYEHFSSLSEIDLFKKLEDPRAMKEVLQIISSKKKKKNISNSDQETSQQKSKKAKKESKEDIFDEIQCSSKKKKISKQWTENEMSVFTKLLSKKNDLKTWKDVSSHFKNKTKDDCFSLYQKLLEKGQLSSEYAPKKEIISTLSPRIDLNEPLIKDIKGLFLEYNDWHSIVGPHLEARKEMARYSPLYGHMDLITGERMFLPTISEYGTVLDYSSWIKIISDTHLDPYEMKPIHNVRQIRIITKENYHEIESLIRHVGDKKNDDQM</sequence>
<evidence type="ECO:0000313" key="4">
    <source>
        <dbReference type="Proteomes" id="UP001470230"/>
    </source>
</evidence>
<organism evidence="3 4">
    <name type="scientific">Tritrichomonas musculus</name>
    <dbReference type="NCBI Taxonomy" id="1915356"/>
    <lineage>
        <taxon>Eukaryota</taxon>
        <taxon>Metamonada</taxon>
        <taxon>Parabasalia</taxon>
        <taxon>Tritrichomonadida</taxon>
        <taxon>Tritrichomonadidae</taxon>
        <taxon>Tritrichomonas</taxon>
    </lineage>
</organism>
<comment type="caution">
    <text evidence="3">The sequence shown here is derived from an EMBL/GenBank/DDBJ whole genome shotgun (WGS) entry which is preliminary data.</text>
</comment>
<dbReference type="Gene3D" id="1.10.10.60">
    <property type="entry name" value="Homeodomain-like"/>
    <property type="match status" value="1"/>
</dbReference>
<feature type="compositionally biased region" description="Low complexity" evidence="1">
    <location>
        <begin position="111"/>
        <end position="121"/>
    </location>
</feature>
<dbReference type="SUPFAM" id="SSF46689">
    <property type="entry name" value="Homeodomain-like"/>
    <property type="match status" value="1"/>
</dbReference>
<feature type="region of interest" description="Disordered" evidence="1">
    <location>
        <begin position="109"/>
        <end position="130"/>
    </location>
</feature>
<dbReference type="EMBL" id="JAPFFF010000003">
    <property type="protein sequence ID" value="KAK8895353.1"/>
    <property type="molecule type" value="Genomic_DNA"/>
</dbReference>
<dbReference type="Proteomes" id="UP001470230">
    <property type="component" value="Unassembled WGS sequence"/>
</dbReference>